<proteinExistence type="predicted"/>
<dbReference type="InterPro" id="IPR029302">
    <property type="entry name" value="IFT43"/>
</dbReference>
<accession>A0A150GHU3</accession>
<dbReference type="Proteomes" id="UP000075714">
    <property type="component" value="Unassembled WGS sequence"/>
</dbReference>
<dbReference type="STRING" id="33097.A0A150GHU3"/>
<evidence type="ECO:0008006" key="5">
    <source>
        <dbReference type="Google" id="ProtNLM"/>
    </source>
</evidence>
<keyword evidence="4" id="KW-1185">Reference proteome</keyword>
<dbReference type="Pfam" id="PF15305">
    <property type="entry name" value="IFT43"/>
    <property type="match status" value="1"/>
</dbReference>
<organism evidence="3 4">
    <name type="scientific">Gonium pectorale</name>
    <name type="common">Green alga</name>
    <dbReference type="NCBI Taxonomy" id="33097"/>
    <lineage>
        <taxon>Eukaryota</taxon>
        <taxon>Viridiplantae</taxon>
        <taxon>Chlorophyta</taxon>
        <taxon>core chlorophytes</taxon>
        <taxon>Chlorophyceae</taxon>
        <taxon>CS clade</taxon>
        <taxon>Chlamydomonadales</taxon>
        <taxon>Volvocaceae</taxon>
        <taxon>Gonium</taxon>
    </lineage>
</organism>
<reference evidence="4" key="1">
    <citation type="journal article" date="2016" name="Nat. Commun.">
        <title>The Gonium pectorale genome demonstrates co-option of cell cycle regulation during the evolution of multicellularity.</title>
        <authorList>
            <person name="Hanschen E.R."/>
            <person name="Marriage T.N."/>
            <person name="Ferris P.J."/>
            <person name="Hamaji T."/>
            <person name="Toyoda A."/>
            <person name="Fujiyama A."/>
            <person name="Neme R."/>
            <person name="Noguchi H."/>
            <person name="Minakuchi Y."/>
            <person name="Suzuki M."/>
            <person name="Kawai-Toyooka H."/>
            <person name="Smith D.R."/>
            <person name="Sparks H."/>
            <person name="Anderson J."/>
            <person name="Bakaric R."/>
            <person name="Luria V."/>
            <person name="Karger A."/>
            <person name="Kirschner M.W."/>
            <person name="Durand P.M."/>
            <person name="Michod R.E."/>
            <person name="Nozaki H."/>
            <person name="Olson B.J."/>
        </authorList>
    </citation>
    <scope>NUCLEOTIDE SEQUENCE [LARGE SCALE GENOMIC DNA]</scope>
    <source>
        <strain evidence="4">NIES-2863</strain>
    </source>
</reference>
<feature type="region of interest" description="Disordered" evidence="2">
    <location>
        <begin position="236"/>
        <end position="255"/>
    </location>
</feature>
<sequence>MDDDGPKAPKAGRRAGRNVGNWGEEPSGPPEPQKGGFGLDAGFGGSSAASPAPKASGFMGDDGRLGSAGGAGTLQQLNDDSPPPSRSRTGDVNLPVAKSTGGDDDENRKKFGGVSRRKAEQLTRGDDEVSRKNLKYESLTAGVDGIMEIPELEEEGREDLSTVVAEAPKVRINKVQGMDELEEDMHFKLPAMDDRDIDLSLLTAVLCSSEQVQEAEETWDPDIILTEVASAINAEREKAEGVDAVDEAAKDDMVK</sequence>
<name>A0A150GHU3_GONPE</name>
<dbReference type="OrthoDB" id="206950at2759"/>
<dbReference type="AlphaFoldDB" id="A0A150GHU3"/>
<evidence type="ECO:0000256" key="1">
    <source>
        <dbReference type="ARBA" id="ARBA00022794"/>
    </source>
</evidence>
<dbReference type="GO" id="GO:0005929">
    <property type="term" value="C:cilium"/>
    <property type="evidence" value="ECO:0007669"/>
    <property type="project" value="TreeGrafter"/>
</dbReference>
<dbReference type="GO" id="GO:0030991">
    <property type="term" value="C:intraciliary transport particle A"/>
    <property type="evidence" value="ECO:0007669"/>
    <property type="project" value="InterPro"/>
</dbReference>
<protein>
    <recommendedName>
        <fullName evidence="5">Intraflagellar transport protein 43</fullName>
    </recommendedName>
</protein>
<evidence type="ECO:0000313" key="3">
    <source>
        <dbReference type="EMBL" id="KXZ49353.1"/>
    </source>
</evidence>
<feature type="region of interest" description="Disordered" evidence="2">
    <location>
        <begin position="1"/>
        <end position="129"/>
    </location>
</feature>
<dbReference type="EMBL" id="LSYV01000023">
    <property type="protein sequence ID" value="KXZ49353.1"/>
    <property type="molecule type" value="Genomic_DNA"/>
</dbReference>
<gene>
    <name evidence="3" type="ORF">GPECTOR_22g947</name>
</gene>
<feature type="compositionally biased region" description="Basic and acidic residues" evidence="2">
    <location>
        <begin position="117"/>
        <end position="129"/>
    </location>
</feature>
<feature type="compositionally biased region" description="Low complexity" evidence="2">
    <location>
        <begin position="46"/>
        <end position="57"/>
    </location>
</feature>
<dbReference type="PANTHER" id="PTHR33724">
    <property type="entry name" value="INTRAFLAGELLAR TRANSPORT PROTEIN 43 HOMOLOG"/>
    <property type="match status" value="1"/>
</dbReference>
<keyword evidence="1" id="KW-0970">Cilium biogenesis/degradation</keyword>
<evidence type="ECO:0000256" key="2">
    <source>
        <dbReference type="SAM" id="MobiDB-lite"/>
    </source>
</evidence>
<dbReference type="GO" id="GO:0035721">
    <property type="term" value="P:intraciliary retrograde transport"/>
    <property type="evidence" value="ECO:0007669"/>
    <property type="project" value="TreeGrafter"/>
</dbReference>
<dbReference type="PANTHER" id="PTHR33724:SF1">
    <property type="entry name" value="INTRAFLAGELLAR TRANSPORT PROTEIN 43 HOMOLOG"/>
    <property type="match status" value="1"/>
</dbReference>
<comment type="caution">
    <text evidence="3">The sequence shown here is derived from an EMBL/GenBank/DDBJ whole genome shotgun (WGS) entry which is preliminary data.</text>
</comment>
<feature type="compositionally biased region" description="Gly residues" evidence="2">
    <location>
        <begin position="35"/>
        <end position="45"/>
    </location>
</feature>
<evidence type="ECO:0000313" key="4">
    <source>
        <dbReference type="Proteomes" id="UP000075714"/>
    </source>
</evidence>